<dbReference type="GO" id="GO:0005874">
    <property type="term" value="C:microtubule"/>
    <property type="evidence" value="ECO:0007669"/>
    <property type="project" value="UniProtKB-KW"/>
</dbReference>
<evidence type="ECO:0000256" key="10">
    <source>
        <dbReference type="RuleBase" id="RU366047"/>
    </source>
</evidence>
<dbReference type="InterPro" id="IPR022780">
    <property type="entry name" value="Dynein_light_int_chain"/>
</dbReference>
<dbReference type="AlphaFoldDB" id="A0A8X6YDV7"/>
<sequence>MTKPWDIFRYVCTWVEILEKHISTLNIPTEVLEEQKSKVLRRFQEYVEPTMSIYGNLDEQSSSAEIEKNLGLEIIVVVTETEYMSMLQSEYGYIDEHFDFIQFSLRKFCLTYGAALLYLSLKETETVIYY</sequence>
<evidence type="ECO:0000256" key="3">
    <source>
        <dbReference type="ARBA" id="ARBA00022490"/>
    </source>
</evidence>
<keyword evidence="7 10" id="KW-0243">Dynein</keyword>
<protein>
    <recommendedName>
        <fullName evidence="10">Dynein light intermediate chain</fullName>
    </recommendedName>
</protein>
<keyword evidence="2 10" id="KW-0813">Transport</keyword>
<evidence type="ECO:0000256" key="7">
    <source>
        <dbReference type="ARBA" id="ARBA00023017"/>
    </source>
</evidence>
<organism evidence="11 12">
    <name type="scientific">Trichonephila inaurata madagascariensis</name>
    <dbReference type="NCBI Taxonomy" id="2747483"/>
    <lineage>
        <taxon>Eukaryota</taxon>
        <taxon>Metazoa</taxon>
        <taxon>Ecdysozoa</taxon>
        <taxon>Arthropoda</taxon>
        <taxon>Chelicerata</taxon>
        <taxon>Arachnida</taxon>
        <taxon>Araneae</taxon>
        <taxon>Araneomorphae</taxon>
        <taxon>Entelegynae</taxon>
        <taxon>Araneoidea</taxon>
        <taxon>Nephilidae</taxon>
        <taxon>Trichonephila</taxon>
        <taxon>Trichonephila inaurata</taxon>
    </lineage>
</organism>
<comment type="function">
    <text evidence="10">Acts as one of several non-catalytic accessory components of the cytoplasmic dynein 1 complex that are thought to be involved in linking dynein to cargos and to adapter proteins that regulate dynein function. Cytoplasmic dynein 1 acts as a motor for the intracellular retrograde motility of vesicles and organelles along microtubules. May play a role in binding dynein to membranous organelles or chromosomes.</text>
</comment>
<evidence type="ECO:0000256" key="2">
    <source>
        <dbReference type="ARBA" id="ARBA00022448"/>
    </source>
</evidence>
<name>A0A8X6YDV7_9ARAC</name>
<keyword evidence="4 10" id="KW-0493">Microtubule</keyword>
<dbReference type="GO" id="GO:0005524">
    <property type="term" value="F:ATP binding"/>
    <property type="evidence" value="ECO:0007669"/>
    <property type="project" value="UniProtKB-KW"/>
</dbReference>
<comment type="subunit">
    <text evidence="10">Homodimer. The cytoplasmic dynein 1 complex consists of two catalytic heavy chains (HCs) and a number of non-catalytic subunits presented by intermediate chains (ICs).</text>
</comment>
<accession>A0A8X6YDV7</accession>
<dbReference type="GO" id="GO:0000226">
    <property type="term" value="P:microtubule cytoskeleton organization"/>
    <property type="evidence" value="ECO:0007669"/>
    <property type="project" value="TreeGrafter"/>
</dbReference>
<keyword evidence="12" id="KW-1185">Reference proteome</keyword>
<dbReference type="InterPro" id="IPR008467">
    <property type="entry name" value="Dynein1_light_intermed_chain"/>
</dbReference>
<dbReference type="PANTHER" id="PTHR12688">
    <property type="entry name" value="DYNEIN LIGHT INTERMEDIATE CHAIN"/>
    <property type="match status" value="1"/>
</dbReference>
<dbReference type="GO" id="GO:0005813">
    <property type="term" value="C:centrosome"/>
    <property type="evidence" value="ECO:0007669"/>
    <property type="project" value="TreeGrafter"/>
</dbReference>
<keyword evidence="9 10" id="KW-0206">Cytoskeleton</keyword>
<evidence type="ECO:0000256" key="5">
    <source>
        <dbReference type="ARBA" id="ARBA00022741"/>
    </source>
</evidence>
<comment type="similarity">
    <text evidence="10">Belongs to the dynein light intermediate chain family.</text>
</comment>
<evidence type="ECO:0000256" key="4">
    <source>
        <dbReference type="ARBA" id="ARBA00022701"/>
    </source>
</evidence>
<dbReference type="GO" id="GO:0007018">
    <property type="term" value="P:microtubule-based movement"/>
    <property type="evidence" value="ECO:0007669"/>
    <property type="project" value="InterPro"/>
</dbReference>
<gene>
    <name evidence="11" type="primary">Dync1li1</name>
    <name evidence="11" type="ORF">TNIN_172471</name>
</gene>
<keyword evidence="8 10" id="KW-0505">Motor protein</keyword>
<evidence type="ECO:0000256" key="8">
    <source>
        <dbReference type="ARBA" id="ARBA00023175"/>
    </source>
</evidence>
<keyword evidence="5 10" id="KW-0547">Nucleotide-binding</keyword>
<dbReference type="PANTHER" id="PTHR12688:SF0">
    <property type="entry name" value="DYNEIN LIGHT INTERMEDIATE CHAIN"/>
    <property type="match status" value="1"/>
</dbReference>
<evidence type="ECO:0000256" key="9">
    <source>
        <dbReference type="ARBA" id="ARBA00023212"/>
    </source>
</evidence>
<evidence type="ECO:0000313" key="11">
    <source>
        <dbReference type="EMBL" id="GFY70212.1"/>
    </source>
</evidence>
<dbReference type="Proteomes" id="UP000886998">
    <property type="component" value="Unassembled WGS sequence"/>
</dbReference>
<evidence type="ECO:0000313" key="12">
    <source>
        <dbReference type="Proteomes" id="UP000886998"/>
    </source>
</evidence>
<dbReference type="GO" id="GO:0005868">
    <property type="term" value="C:cytoplasmic dynein complex"/>
    <property type="evidence" value="ECO:0007669"/>
    <property type="project" value="UniProtKB-UniRule"/>
</dbReference>
<keyword evidence="3 10" id="KW-0963">Cytoplasm</keyword>
<dbReference type="Pfam" id="PF05783">
    <property type="entry name" value="DLIC"/>
    <property type="match status" value="1"/>
</dbReference>
<dbReference type="EMBL" id="BMAV01018093">
    <property type="protein sequence ID" value="GFY70212.1"/>
    <property type="molecule type" value="Genomic_DNA"/>
</dbReference>
<keyword evidence="6 10" id="KW-0067">ATP-binding</keyword>
<dbReference type="GO" id="GO:0045504">
    <property type="term" value="F:dynein heavy chain binding"/>
    <property type="evidence" value="ECO:0007669"/>
    <property type="project" value="TreeGrafter"/>
</dbReference>
<comment type="caution">
    <text evidence="11">The sequence shown here is derived from an EMBL/GenBank/DDBJ whole genome shotgun (WGS) entry which is preliminary data.</text>
</comment>
<comment type="subcellular location">
    <subcellularLocation>
        <location evidence="1 10">Cytoplasm</location>
        <location evidence="1 10">Cytoskeleton</location>
    </subcellularLocation>
</comment>
<evidence type="ECO:0000256" key="6">
    <source>
        <dbReference type="ARBA" id="ARBA00022840"/>
    </source>
</evidence>
<evidence type="ECO:0000256" key="1">
    <source>
        <dbReference type="ARBA" id="ARBA00004245"/>
    </source>
</evidence>
<proteinExistence type="inferred from homology"/>
<dbReference type="OrthoDB" id="27603at2759"/>
<reference evidence="11" key="1">
    <citation type="submission" date="2020-08" db="EMBL/GenBank/DDBJ databases">
        <title>Multicomponent nature underlies the extraordinary mechanical properties of spider dragline silk.</title>
        <authorList>
            <person name="Kono N."/>
            <person name="Nakamura H."/>
            <person name="Mori M."/>
            <person name="Yoshida Y."/>
            <person name="Ohtoshi R."/>
            <person name="Malay A.D."/>
            <person name="Moran D.A.P."/>
            <person name="Tomita M."/>
            <person name="Numata K."/>
            <person name="Arakawa K."/>
        </authorList>
    </citation>
    <scope>NUCLEOTIDE SEQUENCE</scope>
</reference>